<keyword evidence="3" id="KW-0238">DNA-binding</keyword>
<comment type="caution">
    <text evidence="6">The sequence shown here is derived from an EMBL/GenBank/DDBJ whole genome shotgun (WGS) entry which is preliminary data.</text>
</comment>
<evidence type="ECO:0000256" key="3">
    <source>
        <dbReference type="ARBA" id="ARBA00023125"/>
    </source>
</evidence>
<dbReference type="InterPro" id="IPR000847">
    <property type="entry name" value="LysR_HTH_N"/>
</dbReference>
<dbReference type="GO" id="GO:0043565">
    <property type="term" value="F:sequence-specific DNA binding"/>
    <property type="evidence" value="ECO:0007669"/>
    <property type="project" value="TreeGrafter"/>
</dbReference>
<feature type="domain" description="HTH lysR-type" evidence="5">
    <location>
        <begin position="1"/>
        <end position="59"/>
    </location>
</feature>
<dbReference type="Gene3D" id="1.10.10.10">
    <property type="entry name" value="Winged helix-like DNA-binding domain superfamily/Winged helix DNA-binding domain"/>
    <property type="match status" value="1"/>
</dbReference>
<gene>
    <name evidence="6" type="ORF">GTG28_08920</name>
</gene>
<dbReference type="PANTHER" id="PTHR30537:SF5">
    <property type="entry name" value="HTH-TYPE TRANSCRIPTIONAL ACTIVATOR TTDR-RELATED"/>
    <property type="match status" value="1"/>
</dbReference>
<dbReference type="Gene3D" id="3.40.190.290">
    <property type="match status" value="1"/>
</dbReference>
<evidence type="ECO:0000313" key="7">
    <source>
        <dbReference type="Proteomes" id="UP000478571"/>
    </source>
</evidence>
<organism evidence="6 7">
    <name type="scientific">Vibrio tetraodonis subsp. pristinus</name>
    <dbReference type="NCBI Taxonomy" id="2695891"/>
    <lineage>
        <taxon>Bacteria</taxon>
        <taxon>Pseudomonadati</taxon>
        <taxon>Pseudomonadota</taxon>
        <taxon>Gammaproteobacteria</taxon>
        <taxon>Vibrionales</taxon>
        <taxon>Vibrionaceae</taxon>
        <taxon>Vibrio</taxon>
    </lineage>
</organism>
<dbReference type="AlphaFoldDB" id="A0A6L8LW06"/>
<dbReference type="RefSeq" id="WP_160928980.1">
    <property type="nucleotide sequence ID" value="NZ_WWEU01000002.1"/>
</dbReference>
<dbReference type="EMBL" id="WWEU01000002">
    <property type="protein sequence ID" value="MYM59346.1"/>
    <property type="molecule type" value="Genomic_DNA"/>
</dbReference>
<proteinExistence type="inferred from homology"/>
<accession>A0A6L8LW06</accession>
<dbReference type="InterPro" id="IPR005119">
    <property type="entry name" value="LysR_subst-bd"/>
</dbReference>
<dbReference type="InterPro" id="IPR036390">
    <property type="entry name" value="WH_DNA-bd_sf"/>
</dbReference>
<keyword evidence="7" id="KW-1185">Reference proteome</keyword>
<evidence type="ECO:0000256" key="2">
    <source>
        <dbReference type="ARBA" id="ARBA00023015"/>
    </source>
</evidence>
<dbReference type="FunFam" id="1.10.10.10:FF:000001">
    <property type="entry name" value="LysR family transcriptional regulator"/>
    <property type="match status" value="1"/>
</dbReference>
<dbReference type="Pfam" id="PF03466">
    <property type="entry name" value="LysR_substrate"/>
    <property type="match status" value="1"/>
</dbReference>
<keyword evidence="2" id="KW-0805">Transcription regulation</keyword>
<dbReference type="PROSITE" id="PS50931">
    <property type="entry name" value="HTH_LYSR"/>
    <property type="match status" value="1"/>
</dbReference>
<dbReference type="SUPFAM" id="SSF53850">
    <property type="entry name" value="Periplasmic binding protein-like II"/>
    <property type="match status" value="1"/>
</dbReference>
<protein>
    <submittedName>
        <fullName evidence="6">LysR family transcriptional regulator</fullName>
    </submittedName>
</protein>
<evidence type="ECO:0000256" key="1">
    <source>
        <dbReference type="ARBA" id="ARBA00009437"/>
    </source>
</evidence>
<evidence type="ECO:0000256" key="4">
    <source>
        <dbReference type="ARBA" id="ARBA00023163"/>
    </source>
</evidence>
<dbReference type="GO" id="GO:0003700">
    <property type="term" value="F:DNA-binding transcription factor activity"/>
    <property type="evidence" value="ECO:0007669"/>
    <property type="project" value="InterPro"/>
</dbReference>
<evidence type="ECO:0000259" key="5">
    <source>
        <dbReference type="PROSITE" id="PS50931"/>
    </source>
</evidence>
<sequence length="288" mass="32518">MNKHKQMLIFKTIVDSGSISKAAERLELSKSVLSNHLKHLENELNVDLLKRTTRRQSLTLAGEQFYQHCVALNDVMSRAWEDIHQLQHQPQGKVSVTAPVALMDSIVIPALSDAFTLYPKVSLHLIADDRQLDLLQHDIDIAIRVGESPNSHIKQKRIGRFQDILCKSTHSLESPSDANYIANHWQPKEVVHILHNKQSASTIELSYTTHHRANSVNQVASLIQHNMGIGLLPDFLLAQYSDIEPCFKDHYLAINNVYALHPYSKSPPASVVHAINAIEKRLKSVTEF</sequence>
<dbReference type="InterPro" id="IPR036388">
    <property type="entry name" value="WH-like_DNA-bd_sf"/>
</dbReference>
<keyword evidence="4" id="KW-0804">Transcription</keyword>
<dbReference type="Pfam" id="PF00126">
    <property type="entry name" value="HTH_1"/>
    <property type="match status" value="1"/>
</dbReference>
<dbReference type="GO" id="GO:0006351">
    <property type="term" value="P:DNA-templated transcription"/>
    <property type="evidence" value="ECO:0007669"/>
    <property type="project" value="TreeGrafter"/>
</dbReference>
<evidence type="ECO:0000313" key="6">
    <source>
        <dbReference type="EMBL" id="MYM59346.1"/>
    </source>
</evidence>
<dbReference type="Proteomes" id="UP000478571">
    <property type="component" value="Unassembled WGS sequence"/>
</dbReference>
<reference evidence="6 7" key="1">
    <citation type="submission" date="2020-01" db="EMBL/GenBank/DDBJ databases">
        <title>Draft Genome Sequence of Vibrio sp. strain OCN044, Isolated from a Healthy Coral at Palmyra Atoll.</title>
        <authorList>
            <person name="Videau P."/>
            <person name="Loughran R."/>
            <person name="Esquivel A."/>
            <person name="Deadmond M."/>
            <person name="Paddock B.E."/>
            <person name="Saw J.H."/>
            <person name="Ushijima B."/>
        </authorList>
    </citation>
    <scope>NUCLEOTIDE SEQUENCE [LARGE SCALE GENOMIC DNA]</scope>
    <source>
        <strain evidence="6 7">OCN044</strain>
    </source>
</reference>
<comment type="similarity">
    <text evidence="1">Belongs to the LysR transcriptional regulatory family.</text>
</comment>
<dbReference type="SUPFAM" id="SSF46785">
    <property type="entry name" value="Winged helix' DNA-binding domain"/>
    <property type="match status" value="1"/>
</dbReference>
<dbReference type="InterPro" id="IPR058163">
    <property type="entry name" value="LysR-type_TF_proteobact-type"/>
</dbReference>
<dbReference type="PANTHER" id="PTHR30537">
    <property type="entry name" value="HTH-TYPE TRANSCRIPTIONAL REGULATOR"/>
    <property type="match status" value="1"/>
</dbReference>
<name>A0A6L8LW06_9VIBR</name>